<gene>
    <name evidence="2" type="ORF">MAR_030354</name>
</gene>
<dbReference type="EMBL" id="CP111013">
    <property type="protein sequence ID" value="WAQ97664.1"/>
    <property type="molecule type" value="Genomic_DNA"/>
</dbReference>
<feature type="region of interest" description="Disordered" evidence="1">
    <location>
        <begin position="45"/>
        <end position="74"/>
    </location>
</feature>
<protein>
    <submittedName>
        <fullName evidence="2">Uncharacterized protein</fullName>
    </submittedName>
</protein>
<accession>A0ABY7DIZ4</accession>
<evidence type="ECO:0000313" key="3">
    <source>
        <dbReference type="Proteomes" id="UP001164746"/>
    </source>
</evidence>
<proteinExistence type="predicted"/>
<sequence length="233" mass="25763">MSELAINQNVITDGIVGISSDGIVGSGDEAAAFVESVMLSQRVTRVGSPDLTNSKKRPANSPVELPTPPAPRRTSNKVVITQADIHVDGDVTVEQLVRKMSSDMHMLFTSLSERVDKLEATIEQRISSKVSKLLDKRINSELNRIRRDVDDRMDVFKEIMRVDVSEEITELKAKVDSLADNRPASGNDISRNIIIRALAEIQNENTVSRVNTLVKDVLKLRGITCESAERKTI</sequence>
<organism evidence="2 3">
    <name type="scientific">Mya arenaria</name>
    <name type="common">Soft-shell clam</name>
    <dbReference type="NCBI Taxonomy" id="6604"/>
    <lineage>
        <taxon>Eukaryota</taxon>
        <taxon>Metazoa</taxon>
        <taxon>Spiralia</taxon>
        <taxon>Lophotrochozoa</taxon>
        <taxon>Mollusca</taxon>
        <taxon>Bivalvia</taxon>
        <taxon>Autobranchia</taxon>
        <taxon>Heteroconchia</taxon>
        <taxon>Euheterodonta</taxon>
        <taxon>Imparidentia</taxon>
        <taxon>Neoheterodontei</taxon>
        <taxon>Myida</taxon>
        <taxon>Myoidea</taxon>
        <taxon>Myidae</taxon>
        <taxon>Mya</taxon>
    </lineage>
</organism>
<dbReference type="Proteomes" id="UP001164746">
    <property type="component" value="Chromosome 2"/>
</dbReference>
<name>A0ABY7DIZ4_MYAAR</name>
<evidence type="ECO:0000313" key="2">
    <source>
        <dbReference type="EMBL" id="WAQ97664.1"/>
    </source>
</evidence>
<keyword evidence="3" id="KW-1185">Reference proteome</keyword>
<evidence type="ECO:0000256" key="1">
    <source>
        <dbReference type="SAM" id="MobiDB-lite"/>
    </source>
</evidence>
<reference evidence="2" key="1">
    <citation type="submission" date="2022-11" db="EMBL/GenBank/DDBJ databases">
        <title>Centuries of genome instability and evolution in soft-shell clam transmissible cancer (bioRxiv).</title>
        <authorList>
            <person name="Hart S.F.M."/>
            <person name="Yonemitsu M.A."/>
            <person name="Giersch R.M."/>
            <person name="Beal B.F."/>
            <person name="Arriagada G."/>
            <person name="Davis B.W."/>
            <person name="Ostrander E.A."/>
            <person name="Goff S.P."/>
            <person name="Metzger M.J."/>
        </authorList>
    </citation>
    <scope>NUCLEOTIDE SEQUENCE</scope>
    <source>
        <strain evidence="2">MELC-2E11</strain>
        <tissue evidence="2">Siphon/mantle</tissue>
    </source>
</reference>